<dbReference type="EMBL" id="JALJOS010000089">
    <property type="protein sequence ID" value="KAK9816181.1"/>
    <property type="molecule type" value="Genomic_DNA"/>
</dbReference>
<proteinExistence type="predicted"/>
<dbReference type="PANTHER" id="PTHR47763:SF4">
    <property type="entry name" value="ALPHA-PROTEIN KINASE VWKA"/>
    <property type="match status" value="1"/>
</dbReference>
<dbReference type="PANTHER" id="PTHR47763">
    <property type="entry name" value="ALPHA-PROTEIN KINASE VWKA"/>
    <property type="match status" value="1"/>
</dbReference>
<dbReference type="Gene3D" id="3.40.50.410">
    <property type="entry name" value="von Willebrand factor, type A domain"/>
    <property type="match status" value="1"/>
</dbReference>
<sequence>MGESSHDIVAAKEETLDPPTALEADGEWQQVAAEDEFVEAVRTKAAEIIASANDIHPQAVIRLALVGYRDYDDNLRSHVEFIDFVEKEDFGALKDFMEHLVAKGGDDWAEDIAGGLQAVGQLTWKSSTRLVVHFVDYPAHGRKYQEDRAHGDEQYDRFPDGDPSGLLLEQLIQNLASNAIDYHMVELTGETDVMAKTFEDGYLNAADATFFRVNLGHNADEFVPMVLNSIHRSAGSNRAFQTIARAGVNGVVPLQNGTSGSRVALADMTQCLALLGQD</sequence>
<reference evidence="1 2" key="1">
    <citation type="journal article" date="2024" name="Nat. Commun.">
        <title>Phylogenomics reveals the evolutionary origins of lichenization in chlorophyte algae.</title>
        <authorList>
            <person name="Puginier C."/>
            <person name="Libourel C."/>
            <person name="Otte J."/>
            <person name="Skaloud P."/>
            <person name="Haon M."/>
            <person name="Grisel S."/>
            <person name="Petersen M."/>
            <person name="Berrin J.G."/>
            <person name="Delaux P.M."/>
            <person name="Dal Grande F."/>
            <person name="Keller J."/>
        </authorList>
    </citation>
    <scope>NUCLEOTIDE SEQUENCE [LARGE SCALE GENOMIC DNA]</scope>
    <source>
        <strain evidence="1 2">SAG 2145</strain>
    </source>
</reference>
<dbReference type="InterPro" id="IPR036465">
    <property type="entry name" value="vWFA_dom_sf"/>
</dbReference>
<organism evidence="1 2">
    <name type="scientific">Apatococcus lobatus</name>
    <dbReference type="NCBI Taxonomy" id="904363"/>
    <lineage>
        <taxon>Eukaryota</taxon>
        <taxon>Viridiplantae</taxon>
        <taxon>Chlorophyta</taxon>
        <taxon>core chlorophytes</taxon>
        <taxon>Trebouxiophyceae</taxon>
        <taxon>Chlorellales</taxon>
        <taxon>Chlorellaceae</taxon>
        <taxon>Apatococcus</taxon>
    </lineage>
</organism>
<protein>
    <submittedName>
        <fullName evidence="1">Uncharacterized protein</fullName>
    </submittedName>
</protein>
<evidence type="ECO:0000313" key="1">
    <source>
        <dbReference type="EMBL" id="KAK9816181.1"/>
    </source>
</evidence>
<keyword evidence="2" id="KW-1185">Reference proteome</keyword>
<accession>A0AAW1Q5R3</accession>
<dbReference type="Proteomes" id="UP001438707">
    <property type="component" value="Unassembled WGS sequence"/>
</dbReference>
<gene>
    <name evidence="1" type="ORF">WJX74_006003</name>
</gene>
<comment type="caution">
    <text evidence="1">The sequence shown here is derived from an EMBL/GenBank/DDBJ whole genome shotgun (WGS) entry which is preliminary data.</text>
</comment>
<name>A0AAW1Q5R3_9CHLO</name>
<dbReference type="AlphaFoldDB" id="A0AAW1Q5R3"/>
<dbReference type="InterPro" id="IPR052969">
    <property type="entry name" value="Thr-specific_kinase-like"/>
</dbReference>
<evidence type="ECO:0000313" key="2">
    <source>
        <dbReference type="Proteomes" id="UP001438707"/>
    </source>
</evidence>